<name>A0A369W551_9SPHN</name>
<keyword evidence="1" id="KW-0812">Transmembrane</keyword>
<evidence type="ECO:0000313" key="2">
    <source>
        <dbReference type="EMBL" id="RDE07201.1"/>
    </source>
</evidence>
<dbReference type="Pfam" id="PF06055">
    <property type="entry name" value="ExoD"/>
    <property type="match status" value="1"/>
</dbReference>
<dbReference type="InterPro" id="IPR010331">
    <property type="entry name" value="ExoD"/>
</dbReference>
<organism evidence="2 3">
    <name type="scientific">Sphingomonas aracearum</name>
    <dbReference type="NCBI Taxonomy" id="2283317"/>
    <lineage>
        <taxon>Bacteria</taxon>
        <taxon>Pseudomonadati</taxon>
        <taxon>Pseudomonadota</taxon>
        <taxon>Alphaproteobacteria</taxon>
        <taxon>Sphingomonadales</taxon>
        <taxon>Sphingomonadaceae</taxon>
        <taxon>Sphingomonas</taxon>
    </lineage>
</organism>
<dbReference type="PANTHER" id="PTHR41795:SF1">
    <property type="entry name" value="EXOPOLYSACCHARIDE SYNTHESIS PROTEIN"/>
    <property type="match status" value="1"/>
</dbReference>
<keyword evidence="1" id="KW-0472">Membrane</keyword>
<protein>
    <submittedName>
        <fullName evidence="2">Exopolysaccharide biosynthesis protein</fullName>
    </submittedName>
</protein>
<evidence type="ECO:0000313" key="3">
    <source>
        <dbReference type="Proteomes" id="UP000253918"/>
    </source>
</evidence>
<dbReference type="PANTHER" id="PTHR41795">
    <property type="entry name" value="EXOPOLYSACCHARIDE SYNTHESIS PROTEIN"/>
    <property type="match status" value="1"/>
</dbReference>
<dbReference type="OrthoDB" id="7949130at2"/>
<sequence>MADGPNSLGEILDTLEELAEKDERVVLGDVLEAFGSRSFGPFLLLPSLIDISPVGSIPGLPSALAVVIVLVAVQLAFGRKHLWLPGFLKRRSISSRKVCKATEKARKPAGRADRWFHGRLPALTQGIFVRIAAVACILLACTVPPLELFPFATTAPMAAIATFGLALMVRDGAVMIVAILLAGVAVAAGFGFLFSKG</sequence>
<feature type="transmembrane region" description="Helical" evidence="1">
    <location>
        <begin position="122"/>
        <end position="141"/>
    </location>
</feature>
<keyword evidence="1" id="KW-1133">Transmembrane helix</keyword>
<feature type="transmembrane region" description="Helical" evidence="1">
    <location>
        <begin position="57"/>
        <end position="77"/>
    </location>
</feature>
<reference evidence="2 3" key="1">
    <citation type="submission" date="2018-07" db="EMBL/GenBank/DDBJ databases">
        <title>a novel species of Sphingomonas isolated from the rhizosphere soil of Araceae plant.</title>
        <authorList>
            <person name="Zhiyong W."/>
            <person name="Qinglan Z."/>
            <person name="Zhiwei F."/>
            <person name="Ding X."/>
            <person name="Gejiao W."/>
            <person name="Shixue Z."/>
        </authorList>
    </citation>
    <scope>NUCLEOTIDE SEQUENCE [LARGE SCALE GENOMIC DNA]</scope>
    <source>
        <strain evidence="2 3">WZY 27</strain>
    </source>
</reference>
<dbReference type="Proteomes" id="UP000253918">
    <property type="component" value="Unassembled WGS sequence"/>
</dbReference>
<accession>A0A369W551</accession>
<dbReference type="EMBL" id="QQNB01000001">
    <property type="protein sequence ID" value="RDE07201.1"/>
    <property type="molecule type" value="Genomic_DNA"/>
</dbReference>
<comment type="caution">
    <text evidence="2">The sequence shown here is derived from an EMBL/GenBank/DDBJ whole genome shotgun (WGS) entry which is preliminary data.</text>
</comment>
<dbReference type="RefSeq" id="WP_114686781.1">
    <property type="nucleotide sequence ID" value="NZ_QQNB01000001.1"/>
</dbReference>
<proteinExistence type="predicted"/>
<evidence type="ECO:0000256" key="1">
    <source>
        <dbReference type="SAM" id="Phobius"/>
    </source>
</evidence>
<dbReference type="PIRSF" id="PIRSF033239">
    <property type="entry name" value="ExoD"/>
    <property type="match status" value="1"/>
</dbReference>
<dbReference type="AlphaFoldDB" id="A0A369W551"/>
<gene>
    <name evidence="2" type="ORF">DVW87_06060</name>
</gene>
<feature type="transmembrane region" description="Helical" evidence="1">
    <location>
        <begin position="173"/>
        <end position="194"/>
    </location>
</feature>
<keyword evidence="3" id="KW-1185">Reference proteome</keyword>